<evidence type="ECO:0000313" key="1">
    <source>
        <dbReference type="EMBL" id="OWZ20978.1"/>
    </source>
</evidence>
<accession>A0A225WV82</accession>
<proteinExistence type="predicted"/>
<keyword evidence="2" id="KW-1185">Reference proteome</keyword>
<evidence type="ECO:0008006" key="3">
    <source>
        <dbReference type="Google" id="ProtNLM"/>
    </source>
</evidence>
<name>A0A225WV82_9STRA</name>
<gene>
    <name evidence="1" type="ORF">PHMEG_0004548</name>
</gene>
<comment type="caution">
    <text evidence="1">The sequence shown here is derived from an EMBL/GenBank/DDBJ whole genome shotgun (WGS) entry which is preliminary data.</text>
</comment>
<dbReference type="AlphaFoldDB" id="A0A225WV82"/>
<dbReference type="Proteomes" id="UP000198211">
    <property type="component" value="Unassembled WGS sequence"/>
</dbReference>
<evidence type="ECO:0000313" key="2">
    <source>
        <dbReference type="Proteomes" id="UP000198211"/>
    </source>
</evidence>
<reference evidence="2" key="1">
    <citation type="submission" date="2017-03" db="EMBL/GenBank/DDBJ databases">
        <title>Phytopthora megakarya and P. palmivora, two closely related causual agents of cacao black pod achieved similar genome size and gene model numbers by different mechanisms.</title>
        <authorList>
            <person name="Ali S."/>
            <person name="Shao J."/>
            <person name="Larry D.J."/>
            <person name="Kronmiller B."/>
            <person name="Shen D."/>
            <person name="Strem M.D."/>
            <person name="Melnick R.L."/>
            <person name="Guiltinan M.J."/>
            <person name="Tyler B.M."/>
            <person name="Meinhardt L.W."/>
            <person name="Bailey B.A."/>
        </authorList>
    </citation>
    <scope>NUCLEOTIDE SEQUENCE [LARGE SCALE GENOMIC DNA]</scope>
    <source>
        <strain evidence="2">zdho120</strain>
    </source>
</reference>
<dbReference type="EMBL" id="NBNE01000270">
    <property type="protein sequence ID" value="OWZ20978.1"/>
    <property type="molecule type" value="Genomic_DNA"/>
</dbReference>
<protein>
    <recommendedName>
        <fullName evidence="3">Integrase zinc-binding domain-containing protein</fullName>
    </recommendedName>
</protein>
<sequence length="235" mass="25646">MPPKVARSATLSFPYDDAALCLSSDASDRGWTIALTQAKIWKENVPPPSLIACSSDSLVSLSTLINANLVQIVCSSEAIKTHRWAMKFAGSRYTIENVSERTFTGRISLPGGQSAVFSELLGTSFEDREGTIYVEGKLWIPRQAKDLIVRVLQVAHGGVEAHREIQVMENKLKEHFAIDNFSAVVSRFVGQCLLCKHIKGGKSSCAPGETLTQPWCATSSSHRLLSDGDTYGTTR</sequence>
<organism evidence="1 2">
    <name type="scientific">Phytophthora megakarya</name>
    <dbReference type="NCBI Taxonomy" id="4795"/>
    <lineage>
        <taxon>Eukaryota</taxon>
        <taxon>Sar</taxon>
        <taxon>Stramenopiles</taxon>
        <taxon>Oomycota</taxon>
        <taxon>Peronosporomycetes</taxon>
        <taxon>Peronosporales</taxon>
        <taxon>Peronosporaceae</taxon>
        <taxon>Phytophthora</taxon>
    </lineage>
</organism>